<accession>A0ABR3N596</accession>
<evidence type="ECO:0000313" key="3">
    <source>
        <dbReference type="Proteomes" id="UP001558613"/>
    </source>
</evidence>
<feature type="non-terminal residue" evidence="2">
    <location>
        <position position="1"/>
    </location>
</feature>
<sequence length="243" mass="27347">KSRKDRPQRSPLYQADPNIEKMWSDIFYPDNPKRREQLIRKNQELQDYMKSNFLATNELIDVMNKHLCCSFNHITLIETATLQENCDVMIGCIHEIQAVVEKIDKELKEKLEPTLYEKLRNKGLSAEDFTVISKIIEGVCGIATAGSITLVGLLIDKGIILANIASKCALIAASTLASVGLAAVFLGIDMIVEAILGSIERDQLKAALEEYDRVLEDFGPASHQYQYNITYVTIKIEEIQNQV</sequence>
<evidence type="ECO:0008006" key="4">
    <source>
        <dbReference type="Google" id="ProtNLM"/>
    </source>
</evidence>
<keyword evidence="3" id="KW-1185">Reference proteome</keyword>
<comment type="caution">
    <text evidence="2">The sequence shown here is derived from an EMBL/GenBank/DDBJ whole genome shotgun (WGS) entry which is preliminary data.</text>
</comment>
<dbReference type="PANTHER" id="PTHR35972">
    <property type="entry name" value="SINGLE-PASS MEMBRANE AND COILED-COIL DOMAIN-CONTAINING PROTEIN 3"/>
    <property type="match status" value="1"/>
</dbReference>
<protein>
    <recommendedName>
        <fullName evidence="4">Single-pass membrane protein with coiled-coil domains 3</fullName>
    </recommendedName>
</protein>
<proteinExistence type="predicted"/>
<dbReference type="EMBL" id="JAYMGO010000007">
    <property type="protein sequence ID" value="KAL1272114.1"/>
    <property type="molecule type" value="Genomic_DNA"/>
</dbReference>
<dbReference type="PANTHER" id="PTHR35972:SF1">
    <property type="entry name" value="SINGLE-PASS MEMBRANE AND COILED-COIL DOMAIN-CONTAINING PROTEIN 3"/>
    <property type="match status" value="1"/>
</dbReference>
<keyword evidence="1" id="KW-0812">Transmembrane</keyword>
<evidence type="ECO:0000313" key="2">
    <source>
        <dbReference type="EMBL" id="KAL1272114.1"/>
    </source>
</evidence>
<name>A0ABR3N596_9TELE</name>
<dbReference type="Pfam" id="PF15047">
    <property type="entry name" value="DUF4533"/>
    <property type="match status" value="1"/>
</dbReference>
<feature type="transmembrane region" description="Helical" evidence="1">
    <location>
        <begin position="175"/>
        <end position="196"/>
    </location>
</feature>
<gene>
    <name evidence="2" type="ORF">QQF64_031130</name>
</gene>
<organism evidence="2 3">
    <name type="scientific">Cirrhinus molitorella</name>
    <name type="common">mud carp</name>
    <dbReference type="NCBI Taxonomy" id="172907"/>
    <lineage>
        <taxon>Eukaryota</taxon>
        <taxon>Metazoa</taxon>
        <taxon>Chordata</taxon>
        <taxon>Craniata</taxon>
        <taxon>Vertebrata</taxon>
        <taxon>Euteleostomi</taxon>
        <taxon>Actinopterygii</taxon>
        <taxon>Neopterygii</taxon>
        <taxon>Teleostei</taxon>
        <taxon>Ostariophysi</taxon>
        <taxon>Cypriniformes</taxon>
        <taxon>Cyprinidae</taxon>
        <taxon>Labeoninae</taxon>
        <taxon>Labeonini</taxon>
        <taxon>Cirrhinus</taxon>
    </lineage>
</organism>
<evidence type="ECO:0000256" key="1">
    <source>
        <dbReference type="SAM" id="Phobius"/>
    </source>
</evidence>
<reference evidence="2 3" key="1">
    <citation type="submission" date="2023-09" db="EMBL/GenBank/DDBJ databases">
        <authorList>
            <person name="Wang M."/>
        </authorList>
    </citation>
    <scope>NUCLEOTIDE SEQUENCE [LARGE SCALE GENOMIC DNA]</scope>
    <source>
        <strain evidence="2">GT-2023</strain>
        <tissue evidence="2">Liver</tissue>
    </source>
</reference>
<dbReference type="InterPro" id="IPR040004">
    <property type="entry name" value="SMCO3"/>
</dbReference>
<keyword evidence="1" id="KW-0472">Membrane</keyword>
<keyword evidence="1" id="KW-1133">Transmembrane helix</keyword>
<dbReference type="Proteomes" id="UP001558613">
    <property type="component" value="Unassembled WGS sequence"/>
</dbReference>
<dbReference type="InterPro" id="IPR027895">
    <property type="entry name" value="DUF4533"/>
</dbReference>